<dbReference type="SUPFAM" id="SSF53448">
    <property type="entry name" value="Nucleotide-diphospho-sugar transferases"/>
    <property type="match status" value="1"/>
</dbReference>
<comment type="similarity">
    <text evidence="1">Belongs to the glycosyltransferase 2 family.</text>
</comment>
<dbReference type="PANTHER" id="PTHR22916">
    <property type="entry name" value="GLYCOSYLTRANSFERASE"/>
    <property type="match status" value="1"/>
</dbReference>
<comment type="caution">
    <text evidence="3">The sequence shown here is derived from an EMBL/GenBank/DDBJ whole genome shotgun (WGS) entry which is preliminary data.</text>
</comment>
<sequence length="258" mass="29376">MLEQVSVIMPAYNSEQYIRSAIDSVLEQSYTQFELLIIDDCSDDRTSKIVKEYTDKRIKLIQLEENTGASGARNLGIAKAKGRYIAFLDSDDLWKQDKLMKQILFMKEQDIALCYSAYEVMNVEGEQITGIVDVPSNITYKQLLKNTIIGCLTVVIDTKKTGKVEMPSFKGAEDTATWLSILRVGHKAAGVTEVLACYRKTHTSSLSSNKLNMAKQIWQVYRYDQKLSLLQSAFYFPCYVWNGFFKHIRTGGSIRTIR</sequence>
<dbReference type="RefSeq" id="WP_007477829.1">
    <property type="nucleotide sequence ID" value="NZ_KQ130608.1"/>
</dbReference>
<dbReference type="EMBL" id="AZHO01000001">
    <property type="protein sequence ID" value="KMT61438.1"/>
    <property type="molecule type" value="Genomic_DNA"/>
</dbReference>
<gene>
    <name evidence="3" type="ORF">X560_0018</name>
</gene>
<evidence type="ECO:0000313" key="3">
    <source>
        <dbReference type="EMBL" id="KMT61438.1"/>
    </source>
</evidence>
<accession>A0A0J8GL00</accession>
<protein>
    <submittedName>
        <fullName evidence="3">TuaG</fullName>
    </submittedName>
</protein>
<dbReference type="OrthoDB" id="9785185at2"/>
<dbReference type="PATRIC" id="fig|1430899.3.peg.19"/>
<dbReference type="PANTHER" id="PTHR22916:SF3">
    <property type="entry name" value="UDP-GLCNAC:BETAGAL BETA-1,3-N-ACETYLGLUCOSAMINYLTRANSFERASE-LIKE PROTEIN 1"/>
    <property type="match status" value="1"/>
</dbReference>
<proteinExistence type="inferred from homology"/>
<dbReference type="GO" id="GO:0016758">
    <property type="term" value="F:hexosyltransferase activity"/>
    <property type="evidence" value="ECO:0007669"/>
    <property type="project" value="UniProtKB-ARBA"/>
</dbReference>
<keyword evidence="4" id="KW-1185">Reference proteome</keyword>
<dbReference type="FunFam" id="3.90.550.10:FF:000130">
    <property type="entry name" value="Family 2 glycosyl transferase"/>
    <property type="match status" value="1"/>
</dbReference>
<evidence type="ECO:0000256" key="1">
    <source>
        <dbReference type="ARBA" id="ARBA00006739"/>
    </source>
</evidence>
<name>A0A0J8GL00_9LIST</name>
<dbReference type="Proteomes" id="UP000052258">
    <property type="component" value="Unassembled WGS sequence"/>
</dbReference>
<evidence type="ECO:0000313" key="4">
    <source>
        <dbReference type="Proteomes" id="UP000052258"/>
    </source>
</evidence>
<feature type="domain" description="Glycosyltransferase 2-like" evidence="2">
    <location>
        <begin position="6"/>
        <end position="126"/>
    </location>
</feature>
<evidence type="ECO:0000259" key="2">
    <source>
        <dbReference type="Pfam" id="PF00535"/>
    </source>
</evidence>
<dbReference type="CDD" id="cd00761">
    <property type="entry name" value="Glyco_tranf_GTA_type"/>
    <property type="match status" value="1"/>
</dbReference>
<dbReference type="AlphaFoldDB" id="A0A0J8GL00"/>
<dbReference type="Pfam" id="PF00535">
    <property type="entry name" value="Glycos_transf_2"/>
    <property type="match status" value="1"/>
</dbReference>
<reference evidence="3 4" key="1">
    <citation type="journal article" date="2015" name="Genome Biol. Evol.">
        <title>Comparative Genomics of Listeria Sensu Lato: Genus-Wide Differences in Evolutionary Dynamics and the Progressive Gain of Complex, Potentially Pathogenicity-Related Traits through Lateral Gene Transfer.</title>
        <authorList>
            <person name="Chiara M."/>
            <person name="Caruso M."/>
            <person name="D'Erchia A.M."/>
            <person name="Manzari C."/>
            <person name="Fraccalvieri R."/>
            <person name="Goffredo E."/>
            <person name="Latorre L."/>
            <person name="Miccolupo A."/>
            <person name="Padalino I."/>
            <person name="Santagada G."/>
            <person name="Chiocco D."/>
            <person name="Pesole G."/>
            <person name="Horner D.S."/>
            <person name="Parisi A."/>
        </authorList>
    </citation>
    <scope>NUCLEOTIDE SEQUENCE [LARGE SCALE GENOMIC DNA]</scope>
    <source>
        <strain evidence="3 4">1991</strain>
    </source>
</reference>
<organism evidence="3 4">
    <name type="scientific">Listeria fleischmannii 1991</name>
    <dbReference type="NCBI Taxonomy" id="1430899"/>
    <lineage>
        <taxon>Bacteria</taxon>
        <taxon>Bacillati</taxon>
        <taxon>Bacillota</taxon>
        <taxon>Bacilli</taxon>
        <taxon>Bacillales</taxon>
        <taxon>Listeriaceae</taxon>
        <taxon>Listeria</taxon>
    </lineage>
</organism>
<dbReference type="InterPro" id="IPR001173">
    <property type="entry name" value="Glyco_trans_2-like"/>
</dbReference>
<dbReference type="Gene3D" id="3.90.550.10">
    <property type="entry name" value="Spore Coat Polysaccharide Biosynthesis Protein SpsA, Chain A"/>
    <property type="match status" value="1"/>
</dbReference>
<dbReference type="InterPro" id="IPR029044">
    <property type="entry name" value="Nucleotide-diphossugar_trans"/>
</dbReference>